<accession>A0A931FI78</accession>
<dbReference type="AlphaFoldDB" id="A0A931FI78"/>
<organism evidence="3 4">
    <name type="scientific">Streptacidiphilus fuscans</name>
    <dbReference type="NCBI Taxonomy" id="2789292"/>
    <lineage>
        <taxon>Bacteria</taxon>
        <taxon>Bacillati</taxon>
        <taxon>Actinomycetota</taxon>
        <taxon>Actinomycetes</taxon>
        <taxon>Kitasatosporales</taxon>
        <taxon>Streptomycetaceae</taxon>
        <taxon>Streptacidiphilus</taxon>
    </lineage>
</organism>
<keyword evidence="2" id="KW-1133">Transmembrane helix</keyword>
<evidence type="ECO:0000256" key="2">
    <source>
        <dbReference type="SAM" id="Phobius"/>
    </source>
</evidence>
<dbReference type="Proteomes" id="UP000657385">
    <property type="component" value="Unassembled WGS sequence"/>
</dbReference>
<protein>
    <submittedName>
        <fullName evidence="3">Uncharacterized protein</fullName>
    </submittedName>
</protein>
<comment type="caution">
    <text evidence="3">The sequence shown here is derived from an EMBL/GenBank/DDBJ whole genome shotgun (WGS) entry which is preliminary data.</text>
</comment>
<dbReference type="RefSeq" id="WP_196196681.1">
    <property type="nucleotide sequence ID" value="NZ_JADPRT010000012.1"/>
</dbReference>
<gene>
    <name evidence="3" type="ORF">I2501_26150</name>
</gene>
<keyword evidence="4" id="KW-1185">Reference proteome</keyword>
<feature type="transmembrane region" description="Helical" evidence="2">
    <location>
        <begin position="132"/>
        <end position="153"/>
    </location>
</feature>
<evidence type="ECO:0000256" key="1">
    <source>
        <dbReference type="SAM" id="MobiDB-lite"/>
    </source>
</evidence>
<feature type="compositionally biased region" description="Low complexity" evidence="1">
    <location>
        <begin position="269"/>
        <end position="282"/>
    </location>
</feature>
<name>A0A931FI78_9ACTN</name>
<proteinExistence type="predicted"/>
<keyword evidence="2" id="KW-0812">Transmembrane</keyword>
<feature type="region of interest" description="Disordered" evidence="1">
    <location>
        <begin position="65"/>
        <end position="94"/>
    </location>
</feature>
<evidence type="ECO:0000313" key="3">
    <source>
        <dbReference type="EMBL" id="MBF9071509.1"/>
    </source>
</evidence>
<sequence>MAASALAAVVGALLASQLGVYGTILGAAVVSAGATTGGALFQHLFRRTGEQLREISGGSVPLEQTRRVESVGGTEESDEAAASAEPEEKTQLFDPFDPGGDHTRMMAQINPPDPAETVAVYRGRTTWKPRSWRVYAITATLVFVIALGAVGAMELAVGKPADQFFGGGGSGPKPGSGVSAPADPSGSSSSAATSTGGSGSGSGSGSGAGGQGQSQGNGSGHGAASPGASPSSSPKPDPSPSSSAGGASSPSPGASSSAGAGSGTGGSAVSGDGVAPSATPSP</sequence>
<feature type="compositionally biased region" description="Gly residues" evidence="1">
    <location>
        <begin position="196"/>
        <end position="221"/>
    </location>
</feature>
<evidence type="ECO:0000313" key="4">
    <source>
        <dbReference type="Proteomes" id="UP000657385"/>
    </source>
</evidence>
<dbReference type="EMBL" id="JADPRT010000012">
    <property type="protein sequence ID" value="MBF9071509.1"/>
    <property type="molecule type" value="Genomic_DNA"/>
</dbReference>
<feature type="compositionally biased region" description="Low complexity" evidence="1">
    <location>
        <begin position="175"/>
        <end position="195"/>
    </location>
</feature>
<reference evidence="3" key="1">
    <citation type="submission" date="2020-11" db="EMBL/GenBank/DDBJ databases">
        <title>Isolation and identification of active actinomycetes.</title>
        <authorList>
            <person name="Yu B."/>
        </authorList>
    </citation>
    <scope>NUCLEOTIDE SEQUENCE</scope>
    <source>
        <strain evidence="3">NEAU-YB345</strain>
    </source>
</reference>
<keyword evidence="2" id="KW-0472">Membrane</keyword>
<feature type="compositionally biased region" description="Low complexity" evidence="1">
    <location>
        <begin position="222"/>
        <end position="232"/>
    </location>
</feature>
<feature type="transmembrane region" description="Helical" evidence="2">
    <location>
        <begin position="25"/>
        <end position="45"/>
    </location>
</feature>
<feature type="compositionally biased region" description="Low complexity" evidence="1">
    <location>
        <begin position="240"/>
        <end position="259"/>
    </location>
</feature>
<feature type="region of interest" description="Disordered" evidence="1">
    <location>
        <begin position="167"/>
        <end position="282"/>
    </location>
</feature>